<keyword evidence="3" id="KW-0805">Transcription regulation</keyword>
<evidence type="ECO:0000256" key="5">
    <source>
        <dbReference type="ARBA" id="ARBA00023242"/>
    </source>
</evidence>
<evidence type="ECO:0000313" key="8">
    <source>
        <dbReference type="EMBL" id="KAA0196033.1"/>
    </source>
</evidence>
<dbReference type="InterPro" id="IPR011442">
    <property type="entry name" value="TAF6_C"/>
</dbReference>
<dbReference type="Proteomes" id="UP000728185">
    <property type="component" value="Unassembled WGS sequence"/>
</dbReference>
<dbReference type="InterPro" id="IPR046344">
    <property type="entry name" value="TAF6_C_sf"/>
</dbReference>
<dbReference type="PANTHER" id="PTHR10221">
    <property type="entry name" value="TRANSCRIPTION INITIATION FACTOR TFIID SUBUNIT 6"/>
    <property type="match status" value="1"/>
</dbReference>
<dbReference type="InterPro" id="IPR037796">
    <property type="entry name" value="TAF6"/>
</dbReference>
<dbReference type="EMBL" id="LUCM01003277">
    <property type="protein sequence ID" value="KAA0196033.1"/>
    <property type="molecule type" value="Genomic_DNA"/>
</dbReference>
<reference evidence="8" key="1">
    <citation type="submission" date="2019-05" db="EMBL/GenBank/DDBJ databases">
        <title>Annotation for the trematode Fasciolopsis buski.</title>
        <authorList>
            <person name="Choi Y.-J."/>
        </authorList>
    </citation>
    <scope>NUCLEOTIDE SEQUENCE</scope>
    <source>
        <strain evidence="8">HT</strain>
        <tissue evidence="8">Whole worm</tissue>
    </source>
</reference>
<evidence type="ECO:0000313" key="9">
    <source>
        <dbReference type="Proteomes" id="UP000728185"/>
    </source>
</evidence>
<dbReference type="CDD" id="cd08050">
    <property type="entry name" value="TAF6C"/>
    <property type="match status" value="1"/>
</dbReference>
<organism evidence="8 9">
    <name type="scientific">Fasciolopsis buskii</name>
    <dbReference type="NCBI Taxonomy" id="27845"/>
    <lineage>
        <taxon>Eukaryota</taxon>
        <taxon>Metazoa</taxon>
        <taxon>Spiralia</taxon>
        <taxon>Lophotrochozoa</taxon>
        <taxon>Platyhelminthes</taxon>
        <taxon>Trematoda</taxon>
        <taxon>Digenea</taxon>
        <taxon>Plagiorchiida</taxon>
        <taxon>Echinostomata</taxon>
        <taxon>Echinostomatoidea</taxon>
        <taxon>Fasciolidae</taxon>
        <taxon>Fasciolopsis</taxon>
    </lineage>
</organism>
<gene>
    <name evidence="8" type="ORF">FBUS_10578</name>
</gene>
<keyword evidence="5" id="KW-0539">Nucleus</keyword>
<sequence length="414" mass="45289">MDSTERRKLSRLLRKPSHSSLNKSSASKHKFVPRNLHKPIRAATSATAGGDDESKAHGFNVDLTHLCAEMCGVSGLQQSAAVCLRKHLMQICRLMIHSIIRVMEQSRRGVPQAADIDLASVLIGLEPAFGTAQSCFLPIRTGGRTASSGPGGKVFFIRPDKEIDLKALLLREPAGVVYDVSLTAHWLAVNGRQPISPQNPPPDFVARMRLLNGTIGLTKDTKSQSVHGEGPVGSGGDPGSTESSAQETKKPSPLAMKRKLDHLNPDLAASHPRSVSALSLTRRPHEVSQEVMIYFRELTEACVGANENRRHEALDNATLDPGLQPILPHLVTFITEGVRVNVTNHNLAILIYLMRLVKALVDNPHMSLEPYLHLLVPTVITCVLNRQLCAKPITDNHWALRDFAAKQLVTLCNR</sequence>
<evidence type="ECO:0000256" key="3">
    <source>
        <dbReference type="ARBA" id="ARBA00023015"/>
    </source>
</evidence>
<dbReference type="GO" id="GO:0016251">
    <property type="term" value="F:RNA polymerase II general transcription initiation factor activity"/>
    <property type="evidence" value="ECO:0007669"/>
    <property type="project" value="InterPro"/>
</dbReference>
<dbReference type="OrthoDB" id="361039at2759"/>
<dbReference type="FunFam" id="1.25.40.770:FF:000001">
    <property type="entry name" value="Transcription initiation factor TFIID subunit 6"/>
    <property type="match status" value="1"/>
</dbReference>
<dbReference type="AlphaFoldDB" id="A0A8E0S3M6"/>
<feature type="region of interest" description="Disordered" evidence="6">
    <location>
        <begin position="1"/>
        <end position="34"/>
    </location>
</feature>
<comment type="caution">
    <text evidence="8">The sequence shown here is derived from an EMBL/GenBank/DDBJ whole genome shotgun (WGS) entry which is preliminary data.</text>
</comment>
<dbReference type="PANTHER" id="PTHR10221:SF9">
    <property type="entry name" value="TRANSCRIPTION INITIATION FACTOR TFIID SUBUNIT 6"/>
    <property type="match status" value="1"/>
</dbReference>
<keyword evidence="9" id="KW-1185">Reference proteome</keyword>
<feature type="domain" description="TAF6 C-terminal HEAT repeat" evidence="7">
    <location>
        <begin position="285"/>
        <end position="414"/>
    </location>
</feature>
<evidence type="ECO:0000256" key="1">
    <source>
        <dbReference type="ARBA" id="ARBA00004123"/>
    </source>
</evidence>
<evidence type="ECO:0000256" key="2">
    <source>
        <dbReference type="ARBA" id="ARBA00007688"/>
    </source>
</evidence>
<keyword evidence="4" id="KW-0804">Transcription</keyword>
<dbReference type="Gene3D" id="1.25.40.770">
    <property type="entry name" value="TAF6, C-terminal HEAT repeat domain"/>
    <property type="match status" value="1"/>
</dbReference>
<dbReference type="GO" id="GO:0051123">
    <property type="term" value="P:RNA polymerase II preinitiation complex assembly"/>
    <property type="evidence" value="ECO:0007669"/>
    <property type="project" value="TreeGrafter"/>
</dbReference>
<dbReference type="GO" id="GO:0046695">
    <property type="term" value="C:SLIK (SAGA-like) complex"/>
    <property type="evidence" value="ECO:0007669"/>
    <property type="project" value="InterPro"/>
</dbReference>
<dbReference type="GO" id="GO:0003713">
    <property type="term" value="F:transcription coactivator activity"/>
    <property type="evidence" value="ECO:0007669"/>
    <property type="project" value="TreeGrafter"/>
</dbReference>
<feature type="compositionally biased region" description="Basic residues" evidence="6">
    <location>
        <begin position="8"/>
        <end position="17"/>
    </location>
</feature>
<name>A0A8E0S3M6_9TREM</name>
<dbReference type="GO" id="GO:0000124">
    <property type="term" value="C:SAGA complex"/>
    <property type="evidence" value="ECO:0007669"/>
    <property type="project" value="InterPro"/>
</dbReference>
<accession>A0A8E0S3M6</accession>
<evidence type="ECO:0000256" key="4">
    <source>
        <dbReference type="ARBA" id="ARBA00023163"/>
    </source>
</evidence>
<protein>
    <submittedName>
        <fullName evidence="8">Transcription initiation factor TFIID subunit 6</fullName>
    </submittedName>
</protein>
<comment type="similarity">
    <text evidence="2">Belongs to the TAF6 family.</text>
</comment>
<evidence type="ECO:0000259" key="7">
    <source>
        <dbReference type="Pfam" id="PF07571"/>
    </source>
</evidence>
<dbReference type="GO" id="GO:0005669">
    <property type="term" value="C:transcription factor TFIID complex"/>
    <property type="evidence" value="ECO:0007669"/>
    <property type="project" value="InterPro"/>
</dbReference>
<feature type="region of interest" description="Disordered" evidence="6">
    <location>
        <begin position="217"/>
        <end position="252"/>
    </location>
</feature>
<proteinExistence type="inferred from homology"/>
<comment type="subcellular location">
    <subcellularLocation>
        <location evidence="1">Nucleus</location>
    </subcellularLocation>
</comment>
<dbReference type="Pfam" id="PF07571">
    <property type="entry name" value="TAF6_C"/>
    <property type="match status" value="1"/>
</dbReference>
<evidence type="ECO:0000256" key="6">
    <source>
        <dbReference type="SAM" id="MobiDB-lite"/>
    </source>
</evidence>